<reference evidence="3" key="1">
    <citation type="submission" date="2022-11" db="UniProtKB">
        <authorList>
            <consortium name="WormBaseParasite"/>
        </authorList>
    </citation>
    <scope>IDENTIFICATION</scope>
</reference>
<keyword evidence="1" id="KW-0472">Membrane</keyword>
<evidence type="ECO:0000313" key="2">
    <source>
        <dbReference type="Proteomes" id="UP000887574"/>
    </source>
</evidence>
<dbReference type="Proteomes" id="UP000887574">
    <property type="component" value="Unplaced"/>
</dbReference>
<accession>A0A915CPR3</accession>
<keyword evidence="1" id="KW-1133">Transmembrane helix</keyword>
<sequence length="122" mass="14476">MTENKWRSESPGGNYKKRSKGEIRRCLRSGREWFMIGLGRFYLHYIVTYYCVFILTSVVVVNGVQWTELDESRRIAEMKKEEKRLFEKEMGGLFCLEKVQKKLLSTTPQAYNLLLFSYLLLC</sequence>
<organism evidence="2 3">
    <name type="scientific">Ditylenchus dipsaci</name>
    <dbReference type="NCBI Taxonomy" id="166011"/>
    <lineage>
        <taxon>Eukaryota</taxon>
        <taxon>Metazoa</taxon>
        <taxon>Ecdysozoa</taxon>
        <taxon>Nematoda</taxon>
        <taxon>Chromadorea</taxon>
        <taxon>Rhabditida</taxon>
        <taxon>Tylenchina</taxon>
        <taxon>Tylenchomorpha</taxon>
        <taxon>Sphaerularioidea</taxon>
        <taxon>Anguinidae</taxon>
        <taxon>Anguininae</taxon>
        <taxon>Ditylenchus</taxon>
    </lineage>
</organism>
<dbReference type="WBParaSite" id="jg11334">
    <property type="protein sequence ID" value="jg11334"/>
    <property type="gene ID" value="jg11334"/>
</dbReference>
<dbReference type="AlphaFoldDB" id="A0A915CPR3"/>
<feature type="transmembrane region" description="Helical" evidence="1">
    <location>
        <begin position="42"/>
        <end position="64"/>
    </location>
</feature>
<keyword evidence="1" id="KW-0812">Transmembrane</keyword>
<name>A0A915CPR3_9BILA</name>
<evidence type="ECO:0000256" key="1">
    <source>
        <dbReference type="SAM" id="Phobius"/>
    </source>
</evidence>
<keyword evidence="2" id="KW-1185">Reference proteome</keyword>
<protein>
    <submittedName>
        <fullName evidence="3">Uncharacterized protein</fullName>
    </submittedName>
</protein>
<evidence type="ECO:0000313" key="3">
    <source>
        <dbReference type="WBParaSite" id="jg11334"/>
    </source>
</evidence>
<proteinExistence type="predicted"/>